<name>A0A0W0G6E3_MONRR</name>
<evidence type="ECO:0000313" key="3">
    <source>
        <dbReference type="Proteomes" id="UP000054988"/>
    </source>
</evidence>
<dbReference type="EMBL" id="LATX01000994">
    <property type="protein sequence ID" value="KTB44131.1"/>
    <property type="molecule type" value="Genomic_DNA"/>
</dbReference>
<feature type="region of interest" description="Disordered" evidence="1">
    <location>
        <begin position="126"/>
        <end position="153"/>
    </location>
</feature>
<evidence type="ECO:0000313" key="2">
    <source>
        <dbReference type="EMBL" id="KTB44131.1"/>
    </source>
</evidence>
<dbReference type="AlphaFoldDB" id="A0A0W0G6E3"/>
<feature type="region of interest" description="Disordered" evidence="1">
    <location>
        <begin position="54"/>
        <end position="104"/>
    </location>
</feature>
<feature type="compositionally biased region" description="Polar residues" evidence="1">
    <location>
        <begin position="126"/>
        <end position="135"/>
    </location>
</feature>
<reference evidence="2 3" key="1">
    <citation type="submission" date="2015-12" db="EMBL/GenBank/DDBJ databases">
        <title>Draft genome sequence of Moniliophthora roreri, the causal agent of frosty pod rot of cacao.</title>
        <authorList>
            <person name="Aime M.C."/>
            <person name="Diaz-Valderrama J.R."/>
            <person name="Kijpornyongpan T."/>
            <person name="Phillips-Mora W."/>
        </authorList>
    </citation>
    <scope>NUCLEOTIDE SEQUENCE [LARGE SCALE GENOMIC DNA]</scope>
    <source>
        <strain evidence="2 3">MCA 2952</strain>
    </source>
</reference>
<organism evidence="2 3">
    <name type="scientific">Moniliophthora roreri</name>
    <name type="common">Frosty pod rot fungus</name>
    <name type="synonym">Monilia roreri</name>
    <dbReference type="NCBI Taxonomy" id="221103"/>
    <lineage>
        <taxon>Eukaryota</taxon>
        <taxon>Fungi</taxon>
        <taxon>Dikarya</taxon>
        <taxon>Basidiomycota</taxon>
        <taxon>Agaricomycotina</taxon>
        <taxon>Agaricomycetes</taxon>
        <taxon>Agaricomycetidae</taxon>
        <taxon>Agaricales</taxon>
        <taxon>Marasmiineae</taxon>
        <taxon>Marasmiaceae</taxon>
        <taxon>Moniliophthora</taxon>
    </lineage>
</organism>
<protein>
    <recommendedName>
        <fullName evidence="4">Reverse transcriptase-rnase h-integrase</fullName>
    </recommendedName>
</protein>
<accession>A0A0W0G6E3</accession>
<evidence type="ECO:0008006" key="4">
    <source>
        <dbReference type="Google" id="ProtNLM"/>
    </source>
</evidence>
<sequence length="189" mass="20727">MPPRTESQIERDIAEAEEHRCGLQTQSISNPGGRAIPPLTWASCKELLTALLLPSLMSLPPTETPREDSETRRTSTPSSIITGLEENRSEEATPPITLKGFEPDTFTTSLTSAEDLDPFQHLLHTLKNSPRSAKQPQLEEMSEDKKPLESRPKVEAAAEEAVISATVPVQIVLAEKEVKAVLPRAFTGH</sequence>
<dbReference type="Proteomes" id="UP000054988">
    <property type="component" value="Unassembled WGS sequence"/>
</dbReference>
<evidence type="ECO:0000256" key="1">
    <source>
        <dbReference type="SAM" id="MobiDB-lite"/>
    </source>
</evidence>
<gene>
    <name evidence="2" type="ORF">WG66_3296</name>
</gene>
<proteinExistence type="predicted"/>
<comment type="caution">
    <text evidence="2">The sequence shown here is derived from an EMBL/GenBank/DDBJ whole genome shotgun (WGS) entry which is preliminary data.</text>
</comment>
<feature type="compositionally biased region" description="Basic and acidic residues" evidence="1">
    <location>
        <begin position="143"/>
        <end position="153"/>
    </location>
</feature>
<feature type="compositionally biased region" description="Basic and acidic residues" evidence="1">
    <location>
        <begin position="64"/>
        <end position="73"/>
    </location>
</feature>